<feature type="domain" description="Glycosyl hydrolase family 4 C-terminal" evidence="12">
    <location>
        <begin position="195"/>
        <end position="416"/>
    </location>
</feature>
<dbReference type="Pfam" id="PF11975">
    <property type="entry name" value="Glyco_hydro_4C"/>
    <property type="match status" value="1"/>
</dbReference>
<evidence type="ECO:0000256" key="7">
    <source>
        <dbReference type="PIRSR" id="PIRSR601088-1"/>
    </source>
</evidence>
<keyword evidence="2 9" id="KW-0479">Metal-binding</keyword>
<feature type="site" description="Increases basicity of active site Tyr" evidence="10">
    <location>
        <position position="109"/>
    </location>
</feature>
<dbReference type="InterPro" id="IPR036291">
    <property type="entry name" value="NAD(P)-bd_dom_sf"/>
</dbReference>
<keyword evidence="14" id="KW-1185">Reference proteome</keyword>
<comment type="cofactor">
    <cofactor evidence="11">
        <name>NAD(+)</name>
        <dbReference type="ChEBI" id="CHEBI:57540"/>
    </cofactor>
    <text evidence="11">Binds 1 NAD(+) per subunit.</text>
</comment>
<keyword evidence="4 11" id="KW-0520">NAD</keyword>
<feature type="binding site" evidence="9">
    <location>
        <position position="200"/>
    </location>
    <ligand>
        <name>Mn(2+)</name>
        <dbReference type="ChEBI" id="CHEBI:29035"/>
    </ligand>
</feature>
<dbReference type="InterPro" id="IPR001088">
    <property type="entry name" value="Glyco_hydro_4"/>
</dbReference>
<proteinExistence type="inferred from homology"/>
<keyword evidence="9" id="KW-0533">Nickel</keyword>
<protein>
    <submittedName>
        <fullName evidence="13">Maltose-6'-phosphate glucosidase</fullName>
        <ecNumber evidence="13">3.2.1.122</ecNumber>
    </submittedName>
</protein>
<dbReference type="Gene3D" id="3.90.110.10">
    <property type="entry name" value="Lactate dehydrogenase/glycoside hydrolase, family 4, C-terminal"/>
    <property type="match status" value="1"/>
</dbReference>
<evidence type="ECO:0000259" key="12">
    <source>
        <dbReference type="Pfam" id="PF11975"/>
    </source>
</evidence>
<feature type="binding site" evidence="8">
    <location>
        <position position="93"/>
    </location>
    <ligand>
        <name>substrate</name>
    </ligand>
</feature>
<reference evidence="13 14" key="1">
    <citation type="submission" date="2020-08" db="EMBL/GenBank/DDBJ databases">
        <title>Genomic Encyclopedia of Type Strains, Phase IV (KMG-IV): sequencing the most valuable type-strain genomes for metagenomic binning, comparative biology and taxonomic classification.</title>
        <authorList>
            <person name="Goeker M."/>
        </authorList>
    </citation>
    <scope>NUCLEOTIDE SEQUENCE [LARGE SCALE GENOMIC DNA]</scope>
    <source>
        <strain evidence="13 14">DSM 24696</strain>
    </source>
</reference>
<dbReference type="CDD" id="cd05298">
    <property type="entry name" value="GH4_GlvA_pagL_like"/>
    <property type="match status" value="1"/>
</dbReference>
<dbReference type="PRINTS" id="PR00732">
    <property type="entry name" value="GLHYDRLASE4"/>
</dbReference>
<evidence type="ECO:0000256" key="2">
    <source>
        <dbReference type="ARBA" id="ARBA00022723"/>
    </source>
</evidence>
<dbReference type="Pfam" id="PF02056">
    <property type="entry name" value="Glyco_hydro_4"/>
    <property type="match status" value="1"/>
</dbReference>
<evidence type="ECO:0000256" key="3">
    <source>
        <dbReference type="ARBA" id="ARBA00022801"/>
    </source>
</evidence>
<evidence type="ECO:0000256" key="1">
    <source>
        <dbReference type="ARBA" id="ARBA00010141"/>
    </source>
</evidence>
<sequence>MKKFSITIAGGGSTFTPGIILMLLDNLDKFPIHEIKLYDNDPERQATVAGACEILLKEQAPDIRFVETTDPEEAFSNIDFVMAHIREGKYAMREQDEKIPLKYGVVGQETCGPGGIAYGMRSIGGVLELVDYMEKYSPDAWFLNYSNPAAIVAEATRLLRPNSNILNICDMPIGIEELMASSIGLSSRKEMDVKYYGLNHFGWWTDIRDKEGNDLLPQIREHVSKHGYVTVEKSKQHSEASWNSTFAKAKDVQALDPETVPNTYLKYYFYPDYEVAHSNPEFTRANEVMEGREKFVFEECQKIIDNQTSKGTELHIDEHASYIVDLARAIAYNTKERMLLIVENNGAISNFDPTAMVEVPCLVGSQGPEPLVMGEIPRFQKGLMEQQVAVEKLVVEAWVEKSYQKLWQALTLSKIVPSAQVAKDILDELIEANKGYWPELSKEGAGTLATDEVVKS</sequence>
<keyword evidence="3 11" id="KW-0378">Hydrolase</keyword>
<evidence type="ECO:0000256" key="4">
    <source>
        <dbReference type="ARBA" id="ARBA00023027"/>
    </source>
</evidence>
<keyword evidence="6 11" id="KW-0326">Glycosidase</keyword>
<organism evidence="13 14">
    <name type="scientific">Texcoconibacillus texcoconensis</name>
    <dbReference type="NCBI Taxonomy" id="1095777"/>
    <lineage>
        <taxon>Bacteria</taxon>
        <taxon>Bacillati</taxon>
        <taxon>Bacillota</taxon>
        <taxon>Bacilli</taxon>
        <taxon>Bacillales</taxon>
        <taxon>Bacillaceae</taxon>
        <taxon>Texcoconibacillus</taxon>
    </lineage>
</organism>
<dbReference type="EC" id="3.2.1.122" evidence="13"/>
<evidence type="ECO:0000256" key="5">
    <source>
        <dbReference type="ARBA" id="ARBA00023211"/>
    </source>
</evidence>
<dbReference type="InterPro" id="IPR022616">
    <property type="entry name" value="Glyco_hydro_4_C"/>
</dbReference>
<comment type="similarity">
    <text evidence="1 11">Belongs to the glycosyl hydrolase 4 family.</text>
</comment>
<dbReference type="PANTHER" id="PTHR32092:SF14">
    <property type="entry name" value="MALTOSE-6'-PHOSPHATE GLUCOSIDASE"/>
    <property type="match status" value="1"/>
</dbReference>
<name>A0A840QU42_9BACI</name>
<dbReference type="EMBL" id="JACHHB010000021">
    <property type="protein sequence ID" value="MBB5175042.1"/>
    <property type="molecule type" value="Genomic_DNA"/>
</dbReference>
<evidence type="ECO:0000256" key="9">
    <source>
        <dbReference type="PIRSR" id="PIRSR601088-3"/>
    </source>
</evidence>
<dbReference type="GO" id="GO:0046872">
    <property type="term" value="F:metal ion binding"/>
    <property type="evidence" value="ECO:0007669"/>
    <property type="project" value="UniProtKB-KW"/>
</dbReference>
<dbReference type="GO" id="GO:0005975">
    <property type="term" value="P:carbohydrate metabolic process"/>
    <property type="evidence" value="ECO:0007669"/>
    <property type="project" value="InterPro"/>
</dbReference>
<feature type="active site" description="Proton acceptor" evidence="7">
    <location>
        <position position="264"/>
    </location>
</feature>
<evidence type="ECO:0000313" key="14">
    <source>
        <dbReference type="Proteomes" id="UP000551878"/>
    </source>
</evidence>
<dbReference type="RefSeq" id="WP_184665445.1">
    <property type="nucleotide sequence ID" value="NZ_JACHHB010000021.1"/>
</dbReference>
<comment type="caution">
    <text evidence="13">The sequence shown here is derived from an EMBL/GenBank/DDBJ whole genome shotgun (WGS) entry which is preliminary data.</text>
</comment>
<keyword evidence="9" id="KW-0170">Cobalt</keyword>
<feature type="active site" description="Proton donor" evidence="7">
    <location>
        <position position="170"/>
    </location>
</feature>
<evidence type="ECO:0000256" key="10">
    <source>
        <dbReference type="PIRSR" id="PIRSR601088-4"/>
    </source>
</evidence>
<evidence type="ECO:0000256" key="8">
    <source>
        <dbReference type="PIRSR" id="PIRSR601088-2"/>
    </source>
</evidence>
<feature type="binding site" evidence="8">
    <location>
        <position position="284"/>
    </location>
    <ligand>
        <name>substrate</name>
    </ligand>
</feature>
<evidence type="ECO:0000256" key="11">
    <source>
        <dbReference type="RuleBase" id="RU361152"/>
    </source>
</evidence>
<evidence type="ECO:0000256" key="6">
    <source>
        <dbReference type="ARBA" id="ARBA00023295"/>
    </source>
</evidence>
<accession>A0A840QU42</accession>
<dbReference type="Proteomes" id="UP000551878">
    <property type="component" value="Unassembled WGS sequence"/>
</dbReference>
<dbReference type="GO" id="GO:0016616">
    <property type="term" value="F:oxidoreductase activity, acting on the CH-OH group of donors, NAD or NADP as acceptor"/>
    <property type="evidence" value="ECO:0007669"/>
    <property type="project" value="InterPro"/>
</dbReference>
<feature type="binding site" evidence="8">
    <location>
        <position position="147"/>
    </location>
    <ligand>
        <name>substrate</name>
    </ligand>
</feature>
<dbReference type="SUPFAM" id="SSF56327">
    <property type="entry name" value="LDH C-terminal domain-like"/>
    <property type="match status" value="1"/>
</dbReference>
<gene>
    <name evidence="13" type="ORF">HNQ41_003268</name>
</gene>
<feature type="binding site" evidence="9">
    <location>
        <position position="169"/>
    </location>
    <ligand>
        <name>Mn(2+)</name>
        <dbReference type="ChEBI" id="CHEBI:29035"/>
    </ligand>
</feature>
<dbReference type="AlphaFoldDB" id="A0A840QU42"/>
<dbReference type="PANTHER" id="PTHR32092">
    <property type="entry name" value="6-PHOSPHO-BETA-GLUCOSIDASE-RELATED"/>
    <property type="match status" value="1"/>
</dbReference>
<dbReference type="SUPFAM" id="SSF51735">
    <property type="entry name" value="NAD(P)-binding Rossmann-fold domains"/>
    <property type="match status" value="1"/>
</dbReference>
<dbReference type="InterPro" id="IPR015955">
    <property type="entry name" value="Lactate_DH/Glyco_Ohase_4_C"/>
</dbReference>
<keyword evidence="9" id="KW-0408">Iron</keyword>
<dbReference type="Gene3D" id="3.40.50.720">
    <property type="entry name" value="NAD(P)-binding Rossmann-like Domain"/>
    <property type="match status" value="1"/>
</dbReference>
<keyword evidence="5 9" id="KW-0464">Manganese</keyword>
<evidence type="ECO:0000313" key="13">
    <source>
        <dbReference type="EMBL" id="MBB5175042.1"/>
    </source>
</evidence>
<dbReference type="GO" id="GO:0050081">
    <property type="term" value="F:maltose-6'-phosphate glucosidase activity"/>
    <property type="evidence" value="ECO:0007669"/>
    <property type="project" value="UniProtKB-EC"/>
</dbReference>